<feature type="transmembrane region" description="Helical" evidence="9">
    <location>
        <begin position="75"/>
        <end position="97"/>
    </location>
</feature>
<sequence>MSGMSGGTISWVRAMDPRDTKLNLLLLAIPVTLYFRYVEHDQSMAFFSSLVAIMPLAFLMGRATEEIALRTSESLGGLLNATFGNAAEMIIALLLIYRAYQETDAEVEMFYVHLVQASLIGSILGNLLLVMGLAFVWGGIHYTEQKFSETQVSSNGSLLLLAMIVLVVPSVFNYTVGGEQGAEGVANLSHIAALVLLLMYGLFLFFQFRTHVELFATETHDHEEPEMSQRDAIILLVAATVLVSWMAEILVHSVEAAAGEVGLPHLFIGVILLPLFGNAAEHFTAVSVAAKDKMDLSFAISMGSSTQIAVFVAPLMVLISWILKVPLTFDFGMLETVSAFLAVLIVNIIASDGKSNWLEGAMLLGAYAVLGAAFMFHP</sequence>
<dbReference type="Gene3D" id="1.20.1420.30">
    <property type="entry name" value="NCX, central ion-binding region"/>
    <property type="match status" value="1"/>
</dbReference>
<dbReference type="GO" id="GO:0015369">
    <property type="term" value="F:calcium:proton antiporter activity"/>
    <property type="evidence" value="ECO:0007669"/>
    <property type="project" value="InterPro"/>
</dbReference>
<feature type="transmembrane region" description="Helical" evidence="9">
    <location>
        <begin position="329"/>
        <end position="350"/>
    </location>
</feature>
<feature type="domain" description="Sodium/calcium exchanger membrane region" evidence="10">
    <location>
        <begin position="233"/>
        <end position="370"/>
    </location>
</feature>
<keyword evidence="4 9" id="KW-0812">Transmembrane</keyword>
<keyword evidence="3" id="KW-0109">Calcium transport</keyword>
<feature type="transmembrane region" description="Helical" evidence="9">
    <location>
        <begin position="21"/>
        <end position="38"/>
    </location>
</feature>
<dbReference type="InterPro" id="IPR004713">
    <property type="entry name" value="CaH_exchang"/>
</dbReference>
<evidence type="ECO:0000313" key="11">
    <source>
        <dbReference type="EMBL" id="SVA49663.1"/>
    </source>
</evidence>
<accession>A0A381WCI9</accession>
<feature type="transmembrane region" description="Helical" evidence="9">
    <location>
        <begin position="357"/>
        <end position="376"/>
    </location>
</feature>
<gene>
    <name evidence="11" type="ORF">METZ01_LOCUS102517</name>
</gene>
<dbReference type="PANTHER" id="PTHR31503">
    <property type="entry name" value="VACUOLAR CALCIUM ION TRANSPORTER"/>
    <property type="match status" value="1"/>
</dbReference>
<dbReference type="GO" id="GO:0016020">
    <property type="term" value="C:membrane"/>
    <property type="evidence" value="ECO:0007669"/>
    <property type="project" value="InterPro"/>
</dbReference>
<evidence type="ECO:0000256" key="6">
    <source>
        <dbReference type="ARBA" id="ARBA00022989"/>
    </source>
</evidence>
<keyword evidence="6 9" id="KW-1133">Transmembrane helix</keyword>
<proteinExistence type="predicted"/>
<dbReference type="PANTHER" id="PTHR31503:SF22">
    <property type="entry name" value="VACUOLAR CALCIUM ION TRANSPORTER"/>
    <property type="match status" value="1"/>
</dbReference>
<dbReference type="InterPro" id="IPR004798">
    <property type="entry name" value="CAX-like"/>
</dbReference>
<keyword evidence="8 9" id="KW-0472">Membrane</keyword>
<dbReference type="EMBL" id="UINC01011231">
    <property type="protein sequence ID" value="SVA49663.1"/>
    <property type="molecule type" value="Genomic_DNA"/>
</dbReference>
<dbReference type="NCBIfam" id="TIGR00846">
    <property type="entry name" value="caca2"/>
    <property type="match status" value="1"/>
</dbReference>
<protein>
    <recommendedName>
        <fullName evidence="10">Sodium/calcium exchanger membrane region domain-containing protein</fullName>
    </recommendedName>
</protein>
<keyword evidence="5" id="KW-0106">Calcium</keyword>
<organism evidence="11">
    <name type="scientific">marine metagenome</name>
    <dbReference type="NCBI Taxonomy" id="408172"/>
    <lineage>
        <taxon>unclassified sequences</taxon>
        <taxon>metagenomes</taxon>
        <taxon>ecological metagenomes</taxon>
    </lineage>
</organism>
<feature type="transmembrane region" description="Helical" evidence="9">
    <location>
        <begin position="44"/>
        <end position="63"/>
    </location>
</feature>
<feature type="transmembrane region" description="Helical" evidence="9">
    <location>
        <begin position="232"/>
        <end position="254"/>
    </location>
</feature>
<feature type="domain" description="Sodium/calcium exchanger membrane region" evidence="10">
    <location>
        <begin position="45"/>
        <end position="208"/>
    </location>
</feature>
<reference evidence="11" key="1">
    <citation type="submission" date="2018-05" db="EMBL/GenBank/DDBJ databases">
        <authorList>
            <person name="Lanie J.A."/>
            <person name="Ng W.-L."/>
            <person name="Kazmierczak K.M."/>
            <person name="Andrzejewski T.M."/>
            <person name="Davidsen T.M."/>
            <person name="Wayne K.J."/>
            <person name="Tettelin H."/>
            <person name="Glass J.I."/>
            <person name="Rusch D."/>
            <person name="Podicherti R."/>
            <person name="Tsui H.-C.T."/>
            <person name="Winkler M.E."/>
        </authorList>
    </citation>
    <scope>NUCLEOTIDE SEQUENCE</scope>
</reference>
<evidence type="ECO:0000256" key="4">
    <source>
        <dbReference type="ARBA" id="ARBA00022692"/>
    </source>
</evidence>
<feature type="transmembrane region" description="Helical" evidence="9">
    <location>
        <begin position="117"/>
        <end position="137"/>
    </location>
</feature>
<dbReference type="NCBIfam" id="TIGR00378">
    <property type="entry name" value="cax"/>
    <property type="match status" value="1"/>
</dbReference>
<evidence type="ECO:0000259" key="10">
    <source>
        <dbReference type="Pfam" id="PF01699"/>
    </source>
</evidence>
<evidence type="ECO:0000256" key="9">
    <source>
        <dbReference type="SAM" id="Phobius"/>
    </source>
</evidence>
<dbReference type="InterPro" id="IPR044880">
    <property type="entry name" value="NCX_ion-bd_dom_sf"/>
</dbReference>
<feature type="transmembrane region" description="Helical" evidence="9">
    <location>
        <begin position="298"/>
        <end position="323"/>
    </location>
</feature>
<evidence type="ECO:0000256" key="8">
    <source>
        <dbReference type="ARBA" id="ARBA00023136"/>
    </source>
</evidence>
<feature type="transmembrane region" description="Helical" evidence="9">
    <location>
        <begin position="158"/>
        <end position="176"/>
    </location>
</feature>
<evidence type="ECO:0000256" key="5">
    <source>
        <dbReference type="ARBA" id="ARBA00022837"/>
    </source>
</evidence>
<keyword evidence="7" id="KW-0406">Ion transport</keyword>
<feature type="transmembrane region" description="Helical" evidence="9">
    <location>
        <begin position="266"/>
        <end position="286"/>
    </location>
</feature>
<evidence type="ECO:0000256" key="7">
    <source>
        <dbReference type="ARBA" id="ARBA00023065"/>
    </source>
</evidence>
<evidence type="ECO:0000256" key="1">
    <source>
        <dbReference type="ARBA" id="ARBA00004127"/>
    </source>
</evidence>
<comment type="subcellular location">
    <subcellularLocation>
        <location evidence="1">Endomembrane system</location>
        <topology evidence="1">Multi-pass membrane protein</topology>
    </subcellularLocation>
</comment>
<dbReference type="Pfam" id="PF01699">
    <property type="entry name" value="Na_Ca_ex"/>
    <property type="match status" value="2"/>
</dbReference>
<keyword evidence="2" id="KW-0813">Transport</keyword>
<dbReference type="InterPro" id="IPR004837">
    <property type="entry name" value="NaCa_Exmemb"/>
</dbReference>
<dbReference type="GO" id="GO:0006874">
    <property type="term" value="P:intracellular calcium ion homeostasis"/>
    <property type="evidence" value="ECO:0007669"/>
    <property type="project" value="TreeGrafter"/>
</dbReference>
<evidence type="ECO:0000256" key="2">
    <source>
        <dbReference type="ARBA" id="ARBA00022448"/>
    </source>
</evidence>
<dbReference type="GO" id="GO:0012505">
    <property type="term" value="C:endomembrane system"/>
    <property type="evidence" value="ECO:0007669"/>
    <property type="project" value="UniProtKB-SubCell"/>
</dbReference>
<feature type="transmembrane region" description="Helical" evidence="9">
    <location>
        <begin position="188"/>
        <end position="206"/>
    </location>
</feature>
<name>A0A381WCI9_9ZZZZ</name>
<evidence type="ECO:0000256" key="3">
    <source>
        <dbReference type="ARBA" id="ARBA00022568"/>
    </source>
</evidence>
<dbReference type="AlphaFoldDB" id="A0A381WCI9"/>